<comment type="caution">
    <text evidence="1">The sequence shown here is derived from an EMBL/GenBank/DDBJ whole genome shotgun (WGS) entry which is preliminary data.</text>
</comment>
<name>A0A7C8VGZ4_ORBOL</name>
<evidence type="ECO:0000313" key="2">
    <source>
        <dbReference type="Proteomes" id="UP000474640"/>
    </source>
</evidence>
<reference evidence="1 2" key="1">
    <citation type="submission" date="2020-01" db="EMBL/GenBank/DDBJ databases">
        <authorList>
            <person name="Palmer J.M."/>
        </authorList>
    </citation>
    <scope>NUCLEOTIDE SEQUENCE [LARGE SCALE GENOMIC DNA]</scope>
    <source>
        <strain evidence="1 2">TWF970</strain>
    </source>
</reference>
<proteinExistence type="predicted"/>
<accession>A0A7C8VGZ4</accession>
<dbReference type="EMBL" id="JAABOJ010000002">
    <property type="protein sequence ID" value="KAF3289249.1"/>
    <property type="molecule type" value="Genomic_DNA"/>
</dbReference>
<evidence type="ECO:0000313" key="1">
    <source>
        <dbReference type="EMBL" id="KAF3289249.1"/>
    </source>
</evidence>
<organism evidence="1 2">
    <name type="scientific">Orbilia oligospora</name>
    <name type="common">Nematode-trapping fungus</name>
    <name type="synonym">Arthrobotrys oligospora</name>
    <dbReference type="NCBI Taxonomy" id="2813651"/>
    <lineage>
        <taxon>Eukaryota</taxon>
        <taxon>Fungi</taxon>
        <taxon>Dikarya</taxon>
        <taxon>Ascomycota</taxon>
        <taxon>Pezizomycotina</taxon>
        <taxon>Orbiliomycetes</taxon>
        <taxon>Orbiliales</taxon>
        <taxon>Orbiliaceae</taxon>
        <taxon>Orbilia</taxon>
    </lineage>
</organism>
<protein>
    <submittedName>
        <fullName evidence="1">Uncharacterized protein</fullName>
    </submittedName>
</protein>
<dbReference type="Proteomes" id="UP000474640">
    <property type="component" value="Unassembled WGS sequence"/>
</dbReference>
<gene>
    <name evidence="1" type="ORF">TWF970_003030</name>
</gene>
<dbReference type="AlphaFoldDB" id="A0A7C8VGZ4"/>
<sequence length="107" mass="12571">MNQDIFSLGTSNPTRLVKREAIICLIPPFARHGTWDITYIVHVSISENVPSIFRTAPFPREWLVIRIARYKHANKAQVFPVFSRYRPRRLVFTINWHTLNVLFSMST</sequence>